<dbReference type="InterPro" id="IPR015793">
    <property type="entry name" value="Pyrv_Knase_brl"/>
</dbReference>
<reference evidence="17" key="1">
    <citation type="submission" date="2017-09" db="EMBL/GenBank/DDBJ databases">
        <title>Depth-based differentiation of microbial function through sediment-hosted aquifers and enrichment of novel symbionts in the deep terrestrial subsurface.</title>
        <authorList>
            <person name="Probst A.J."/>
            <person name="Ladd B."/>
            <person name="Jarett J.K."/>
            <person name="Geller-Mcgrath D.E."/>
            <person name="Sieber C.M.K."/>
            <person name="Emerson J.B."/>
            <person name="Anantharaman K."/>
            <person name="Thomas B.C."/>
            <person name="Malmstrom R."/>
            <person name="Stieglmeier M."/>
            <person name="Klingl A."/>
            <person name="Woyke T."/>
            <person name="Ryan C.M."/>
            <person name="Banfield J.F."/>
        </authorList>
    </citation>
    <scope>NUCLEOTIDE SEQUENCE [LARGE SCALE GENOMIC DNA]</scope>
</reference>
<dbReference type="GO" id="GO:0004743">
    <property type="term" value="F:pyruvate kinase activity"/>
    <property type="evidence" value="ECO:0007669"/>
    <property type="project" value="UniProtKB-UniRule"/>
</dbReference>
<dbReference type="Pfam" id="PF02887">
    <property type="entry name" value="PK_C"/>
    <property type="match status" value="1"/>
</dbReference>
<dbReference type="UniPathway" id="UPA00109">
    <property type="reaction ID" value="UER00188"/>
</dbReference>
<keyword evidence="5" id="KW-0479">Metal-binding</keyword>
<dbReference type="InterPro" id="IPR040442">
    <property type="entry name" value="Pyrv_kinase-like_dom_sf"/>
</dbReference>
<dbReference type="SUPFAM" id="SSF50800">
    <property type="entry name" value="PK beta-barrel domain-like"/>
    <property type="match status" value="1"/>
</dbReference>
<protein>
    <recommendedName>
        <fullName evidence="3 12">Pyruvate kinase</fullName>
        <ecNumber evidence="3 12">2.7.1.40</ecNumber>
    </recommendedName>
</protein>
<sequence>MMHKLTKIITTIGPSSDSDEMIEKMLHMGVNVIRFNFKHNVVQWHDEKIGKVKEIALRLKKTVGILLDLQGPEIRIRMPEEDMTLEKGEIITLGEKALKEEVKGFSISHPQMLSYLVIGQQLIADDGAFSFEVVEIQPDIKLKSLNKGLLSNRKSLRVPRAVFPLPILIKRDYEGLDLVKRHQIDFVALSYVRKPEDIIYLKNEILKRKLQTKIVAKIETQSALSHLDSIIKESDILMIARGDLGIEMPIEQVPYWQKVIIGKCLEHAKPVITATQMLQSMTNNPYPTRAEVSDVANATYDLTDAVMLSGESAFGTYPLQTIEMMNKTVISNETKFVSDTRLRYLFTTEGNEGLICESAYNLYLALHKRKEEVDGFIVFTRSGKTVHLLSRYRPAIPIFAFAGDERVSNGLSLTFGTYSFVHGEFSSKEQVSRDEIVKSAHRVCNFLGKKSGLFIIMFGDYWLIEGGTSTVKLLSYSTSLVK</sequence>
<evidence type="ECO:0000256" key="12">
    <source>
        <dbReference type="NCBIfam" id="TIGR01064"/>
    </source>
</evidence>
<keyword evidence="6" id="KW-0547">Nucleotide-binding</keyword>
<accession>A0A2M7QJ42</accession>
<proteinExistence type="inferred from homology"/>
<dbReference type="Gene3D" id="2.40.33.10">
    <property type="entry name" value="PK beta-barrel domain-like"/>
    <property type="match status" value="1"/>
</dbReference>
<evidence type="ECO:0000259" key="14">
    <source>
        <dbReference type="Pfam" id="PF00224"/>
    </source>
</evidence>
<evidence type="ECO:0000313" key="16">
    <source>
        <dbReference type="EMBL" id="PIY72048.1"/>
    </source>
</evidence>
<evidence type="ECO:0000313" key="17">
    <source>
        <dbReference type="Proteomes" id="UP000229401"/>
    </source>
</evidence>
<dbReference type="AlphaFoldDB" id="A0A2M7QJ42"/>
<evidence type="ECO:0000256" key="1">
    <source>
        <dbReference type="ARBA" id="ARBA00004997"/>
    </source>
</evidence>
<evidence type="ECO:0000256" key="5">
    <source>
        <dbReference type="ARBA" id="ARBA00022723"/>
    </source>
</evidence>
<dbReference type="InterPro" id="IPR015813">
    <property type="entry name" value="Pyrv/PenolPyrv_kinase-like_dom"/>
</dbReference>
<dbReference type="Gene3D" id="3.40.1380.20">
    <property type="entry name" value="Pyruvate kinase, C-terminal domain"/>
    <property type="match status" value="1"/>
</dbReference>
<evidence type="ECO:0000256" key="10">
    <source>
        <dbReference type="ARBA" id="ARBA00023152"/>
    </source>
</evidence>
<dbReference type="SUPFAM" id="SSF51621">
    <property type="entry name" value="Phosphoenolpyruvate/pyruvate domain"/>
    <property type="match status" value="1"/>
</dbReference>
<dbReference type="GO" id="GO:0005524">
    <property type="term" value="F:ATP binding"/>
    <property type="evidence" value="ECO:0007669"/>
    <property type="project" value="UniProtKB-KW"/>
</dbReference>
<dbReference type="NCBIfam" id="TIGR01064">
    <property type="entry name" value="pyruv_kin"/>
    <property type="match status" value="1"/>
</dbReference>
<feature type="domain" description="Pyruvate kinase barrel" evidence="14">
    <location>
        <begin position="4"/>
        <end position="322"/>
    </location>
</feature>
<evidence type="ECO:0000256" key="4">
    <source>
        <dbReference type="ARBA" id="ARBA00022679"/>
    </source>
</evidence>
<gene>
    <name evidence="16" type="primary">pyk</name>
    <name evidence="16" type="ORF">COY87_02980</name>
</gene>
<keyword evidence="8" id="KW-0067">ATP-binding</keyword>
<dbReference type="PRINTS" id="PR01050">
    <property type="entry name" value="PYRUVTKNASE"/>
</dbReference>
<name>A0A2M7QJ42_9BACT</name>
<organism evidence="16 17">
    <name type="scientific">Candidatus Roizmanbacteria bacterium CG_4_10_14_0_8_um_filter_33_9</name>
    <dbReference type="NCBI Taxonomy" id="1974826"/>
    <lineage>
        <taxon>Bacteria</taxon>
        <taxon>Candidatus Roizmaniibacteriota</taxon>
    </lineage>
</organism>
<dbReference type="SUPFAM" id="SSF52935">
    <property type="entry name" value="PK C-terminal domain-like"/>
    <property type="match status" value="1"/>
</dbReference>
<evidence type="ECO:0000256" key="9">
    <source>
        <dbReference type="ARBA" id="ARBA00022842"/>
    </source>
</evidence>
<dbReference type="EC" id="2.7.1.40" evidence="3 12"/>
<evidence type="ECO:0000256" key="2">
    <source>
        <dbReference type="ARBA" id="ARBA00008663"/>
    </source>
</evidence>
<dbReference type="GO" id="GO:0000287">
    <property type="term" value="F:magnesium ion binding"/>
    <property type="evidence" value="ECO:0007669"/>
    <property type="project" value="UniProtKB-UniRule"/>
</dbReference>
<dbReference type="Pfam" id="PF00224">
    <property type="entry name" value="PK"/>
    <property type="match status" value="1"/>
</dbReference>
<dbReference type="Proteomes" id="UP000229401">
    <property type="component" value="Unassembled WGS sequence"/>
</dbReference>
<dbReference type="InterPro" id="IPR015795">
    <property type="entry name" value="Pyrv_Knase_C"/>
</dbReference>
<dbReference type="InterPro" id="IPR011037">
    <property type="entry name" value="Pyrv_Knase-like_insert_dom_sf"/>
</dbReference>
<evidence type="ECO:0000256" key="13">
    <source>
        <dbReference type="RuleBase" id="RU000504"/>
    </source>
</evidence>
<comment type="similarity">
    <text evidence="2 13">Belongs to the pyruvate kinase family.</text>
</comment>
<dbReference type="GO" id="GO:0030955">
    <property type="term" value="F:potassium ion binding"/>
    <property type="evidence" value="ECO:0007669"/>
    <property type="project" value="UniProtKB-UniRule"/>
</dbReference>
<dbReference type="InterPro" id="IPR001697">
    <property type="entry name" value="Pyr_Knase"/>
</dbReference>
<dbReference type="PANTHER" id="PTHR11817">
    <property type="entry name" value="PYRUVATE KINASE"/>
    <property type="match status" value="1"/>
</dbReference>
<evidence type="ECO:0000256" key="7">
    <source>
        <dbReference type="ARBA" id="ARBA00022777"/>
    </source>
</evidence>
<feature type="domain" description="Pyruvate kinase C-terminal" evidence="15">
    <location>
        <begin position="373"/>
        <end position="473"/>
    </location>
</feature>
<keyword evidence="11 16" id="KW-0670">Pyruvate</keyword>
<dbReference type="NCBIfam" id="NF004491">
    <property type="entry name" value="PRK05826.1"/>
    <property type="match status" value="1"/>
</dbReference>
<comment type="catalytic activity">
    <reaction evidence="13">
        <text>pyruvate + ATP = phosphoenolpyruvate + ADP + H(+)</text>
        <dbReference type="Rhea" id="RHEA:18157"/>
        <dbReference type="ChEBI" id="CHEBI:15361"/>
        <dbReference type="ChEBI" id="CHEBI:15378"/>
        <dbReference type="ChEBI" id="CHEBI:30616"/>
        <dbReference type="ChEBI" id="CHEBI:58702"/>
        <dbReference type="ChEBI" id="CHEBI:456216"/>
        <dbReference type="EC" id="2.7.1.40"/>
    </reaction>
</comment>
<evidence type="ECO:0000256" key="11">
    <source>
        <dbReference type="ARBA" id="ARBA00023317"/>
    </source>
</evidence>
<dbReference type="Gene3D" id="3.20.20.60">
    <property type="entry name" value="Phosphoenolpyruvate-binding domains"/>
    <property type="match status" value="1"/>
</dbReference>
<keyword evidence="7 13" id="KW-0418">Kinase</keyword>
<evidence type="ECO:0000259" key="15">
    <source>
        <dbReference type="Pfam" id="PF02887"/>
    </source>
</evidence>
<comment type="caution">
    <text evidence="16">The sequence shown here is derived from an EMBL/GenBank/DDBJ whole genome shotgun (WGS) entry which is preliminary data.</text>
</comment>
<dbReference type="GO" id="GO:0016301">
    <property type="term" value="F:kinase activity"/>
    <property type="evidence" value="ECO:0007669"/>
    <property type="project" value="UniProtKB-KW"/>
</dbReference>
<evidence type="ECO:0000256" key="6">
    <source>
        <dbReference type="ARBA" id="ARBA00022741"/>
    </source>
</evidence>
<keyword evidence="4 13" id="KW-0808">Transferase</keyword>
<comment type="pathway">
    <text evidence="1 13">Carbohydrate degradation; glycolysis; pyruvate from D-glyceraldehyde 3-phosphate: step 5/5.</text>
</comment>
<evidence type="ECO:0000256" key="8">
    <source>
        <dbReference type="ARBA" id="ARBA00022840"/>
    </source>
</evidence>
<keyword evidence="9 13" id="KW-0460">Magnesium</keyword>
<dbReference type="InterPro" id="IPR036918">
    <property type="entry name" value="Pyrv_Knase_C_sf"/>
</dbReference>
<keyword evidence="10 13" id="KW-0324">Glycolysis</keyword>
<evidence type="ECO:0000256" key="3">
    <source>
        <dbReference type="ARBA" id="ARBA00012142"/>
    </source>
</evidence>
<dbReference type="EMBL" id="PFLI01000102">
    <property type="protein sequence ID" value="PIY72048.1"/>
    <property type="molecule type" value="Genomic_DNA"/>
</dbReference>
<dbReference type="InterPro" id="IPR015806">
    <property type="entry name" value="Pyrv_Knase_insert_dom_sf"/>
</dbReference>